<sequence>MSASSSSALPRWSPRTVGLAAAVVTVLIWTFFIVYARATADPARGGLLTPFDIFYARLWGAGLVLLPWGWWLVRQARRSNPQAGSLFGLSPLSLRHTLIAGVSGGLLYGMFAYSGFVFAPAAHASVLMPGSLPLWTSLLAIGVLGERISGSRAIGLVCIVAGDLLVGGASLLHAFDGSGVWRGDVLFMLASFTWSVYSVTVRRLALEAVRATIAITVLGFLVYVPIYTVLVLVQWVPGHVFTAPWGSVLPQMLFQGLGSVVVSGITFNVMIRHFGPVRSTMITALVPGLSAVSAGIFLGEPLQWNLIAGLALVTLGILFGVRKAAIAPVSGAAHAVSTGARG</sequence>
<dbReference type="RefSeq" id="WP_037246808.1">
    <property type="nucleotide sequence ID" value="NZ_CP019239.1"/>
</dbReference>
<keyword evidence="5 6" id="KW-0472">Membrane</keyword>
<feature type="transmembrane region" description="Helical" evidence="6">
    <location>
        <begin position="94"/>
        <end position="116"/>
    </location>
</feature>
<dbReference type="InterPro" id="IPR037185">
    <property type="entry name" value="EmrE-like"/>
</dbReference>
<comment type="subcellular location">
    <subcellularLocation>
        <location evidence="1">Cell membrane</location>
        <topology evidence="1">Multi-pass membrane protein</topology>
    </subcellularLocation>
</comment>
<dbReference type="PANTHER" id="PTHR32322:SF18">
    <property type="entry name" value="S-ADENOSYLMETHIONINE_S-ADENOSYLHOMOCYSTEINE TRANSPORTER"/>
    <property type="match status" value="1"/>
</dbReference>
<dbReference type="InterPro" id="IPR000620">
    <property type="entry name" value="EamA_dom"/>
</dbReference>
<feature type="transmembrane region" description="Helical" evidence="6">
    <location>
        <begin position="304"/>
        <end position="321"/>
    </location>
</feature>
<feature type="transmembrane region" description="Helical" evidence="6">
    <location>
        <begin position="12"/>
        <end position="34"/>
    </location>
</feature>
<evidence type="ECO:0000259" key="7">
    <source>
        <dbReference type="Pfam" id="PF00892"/>
    </source>
</evidence>
<evidence type="ECO:0000256" key="3">
    <source>
        <dbReference type="ARBA" id="ARBA00022692"/>
    </source>
</evidence>
<evidence type="ECO:0000256" key="2">
    <source>
        <dbReference type="ARBA" id="ARBA00022475"/>
    </source>
</evidence>
<feature type="transmembrane region" description="Helical" evidence="6">
    <location>
        <begin position="281"/>
        <end position="298"/>
    </location>
</feature>
<dbReference type="Pfam" id="PF00892">
    <property type="entry name" value="EamA"/>
    <property type="match status" value="2"/>
</dbReference>
<feature type="transmembrane region" description="Helical" evidence="6">
    <location>
        <begin position="122"/>
        <end position="141"/>
    </location>
</feature>
<dbReference type="AlphaFoldDB" id="A0A1P8KEF5"/>
<evidence type="ECO:0000256" key="6">
    <source>
        <dbReference type="SAM" id="Phobius"/>
    </source>
</evidence>
<dbReference type="GO" id="GO:0005886">
    <property type="term" value="C:plasma membrane"/>
    <property type="evidence" value="ECO:0007669"/>
    <property type="project" value="UniProtKB-SubCell"/>
</dbReference>
<organism evidence="8 9">
    <name type="scientific">Rhodoferax saidenbachensis</name>
    <dbReference type="NCBI Taxonomy" id="1484693"/>
    <lineage>
        <taxon>Bacteria</taxon>
        <taxon>Pseudomonadati</taxon>
        <taxon>Pseudomonadota</taxon>
        <taxon>Betaproteobacteria</taxon>
        <taxon>Burkholderiales</taxon>
        <taxon>Comamonadaceae</taxon>
        <taxon>Rhodoferax</taxon>
    </lineage>
</organism>
<evidence type="ECO:0000313" key="9">
    <source>
        <dbReference type="Proteomes" id="UP000186110"/>
    </source>
</evidence>
<dbReference type="InterPro" id="IPR050638">
    <property type="entry name" value="AA-Vitamin_Transporters"/>
</dbReference>
<keyword evidence="4 6" id="KW-1133">Transmembrane helix</keyword>
<gene>
    <name evidence="8" type="ORF">RS694_18995</name>
</gene>
<evidence type="ECO:0000256" key="4">
    <source>
        <dbReference type="ARBA" id="ARBA00022989"/>
    </source>
</evidence>
<dbReference type="STRING" id="1484693.RS694_18995"/>
<dbReference type="EMBL" id="CP019239">
    <property type="protein sequence ID" value="APW44399.1"/>
    <property type="molecule type" value="Genomic_DNA"/>
</dbReference>
<protein>
    <submittedName>
        <fullName evidence="8">EamA family transporter</fullName>
    </submittedName>
</protein>
<proteinExistence type="predicted"/>
<feature type="transmembrane region" description="Helical" evidence="6">
    <location>
        <begin position="213"/>
        <end position="236"/>
    </location>
</feature>
<dbReference type="KEGG" id="rsb:RS694_18995"/>
<feature type="transmembrane region" description="Helical" evidence="6">
    <location>
        <begin position="153"/>
        <end position="175"/>
    </location>
</feature>
<reference evidence="8 9" key="1">
    <citation type="submission" date="2017-01" db="EMBL/GenBank/DDBJ databases">
        <authorList>
            <person name="Mah S.A."/>
            <person name="Swanson W.J."/>
            <person name="Moy G.W."/>
            <person name="Vacquier V.D."/>
        </authorList>
    </citation>
    <scope>NUCLEOTIDE SEQUENCE [LARGE SCALE GENOMIC DNA]</scope>
    <source>
        <strain evidence="8 9">DSM 22694</strain>
    </source>
</reference>
<feature type="transmembrane region" description="Helical" evidence="6">
    <location>
        <begin position="248"/>
        <end position="269"/>
    </location>
</feature>
<evidence type="ECO:0000256" key="1">
    <source>
        <dbReference type="ARBA" id="ARBA00004651"/>
    </source>
</evidence>
<feature type="transmembrane region" description="Helical" evidence="6">
    <location>
        <begin position="181"/>
        <end position="201"/>
    </location>
</feature>
<dbReference type="eggNOG" id="COG0697">
    <property type="taxonomic scope" value="Bacteria"/>
</dbReference>
<keyword evidence="3 6" id="KW-0812">Transmembrane</keyword>
<keyword evidence="9" id="KW-1185">Reference proteome</keyword>
<accession>A0A1P8KEF5</accession>
<name>A0A1P8KEF5_9BURK</name>
<dbReference type="Proteomes" id="UP000186110">
    <property type="component" value="Chromosome"/>
</dbReference>
<dbReference type="PANTHER" id="PTHR32322">
    <property type="entry name" value="INNER MEMBRANE TRANSPORTER"/>
    <property type="match status" value="1"/>
</dbReference>
<evidence type="ECO:0000256" key="5">
    <source>
        <dbReference type="ARBA" id="ARBA00023136"/>
    </source>
</evidence>
<keyword evidence="2" id="KW-1003">Cell membrane</keyword>
<evidence type="ECO:0000313" key="8">
    <source>
        <dbReference type="EMBL" id="APW44399.1"/>
    </source>
</evidence>
<feature type="domain" description="EamA" evidence="7">
    <location>
        <begin position="18"/>
        <end position="166"/>
    </location>
</feature>
<feature type="domain" description="EamA" evidence="7">
    <location>
        <begin position="182"/>
        <end position="319"/>
    </location>
</feature>
<feature type="transmembrane region" description="Helical" evidence="6">
    <location>
        <begin position="54"/>
        <end position="73"/>
    </location>
</feature>
<dbReference type="SUPFAM" id="SSF103481">
    <property type="entry name" value="Multidrug resistance efflux transporter EmrE"/>
    <property type="match status" value="2"/>
</dbReference>